<dbReference type="Pfam" id="PF07714">
    <property type="entry name" value="PK_Tyr_Ser-Thr"/>
    <property type="match status" value="1"/>
</dbReference>
<dbReference type="InterPro" id="IPR011009">
    <property type="entry name" value="Kinase-like_dom_sf"/>
</dbReference>
<feature type="domain" description="Serine-threonine/tyrosine-protein kinase catalytic" evidence="11">
    <location>
        <begin position="27"/>
        <end position="83"/>
    </location>
</feature>
<evidence type="ECO:0000256" key="7">
    <source>
        <dbReference type="ARBA" id="ARBA00022840"/>
    </source>
</evidence>
<keyword evidence="4" id="KW-0808">Transferase</keyword>
<evidence type="ECO:0000256" key="2">
    <source>
        <dbReference type="ARBA" id="ARBA00012513"/>
    </source>
</evidence>
<comment type="catalytic activity">
    <reaction evidence="8">
        <text>L-threonyl-[protein] + ATP = O-phospho-L-threonyl-[protein] + ADP + H(+)</text>
        <dbReference type="Rhea" id="RHEA:46608"/>
        <dbReference type="Rhea" id="RHEA-COMP:11060"/>
        <dbReference type="Rhea" id="RHEA-COMP:11605"/>
        <dbReference type="ChEBI" id="CHEBI:15378"/>
        <dbReference type="ChEBI" id="CHEBI:30013"/>
        <dbReference type="ChEBI" id="CHEBI:30616"/>
        <dbReference type="ChEBI" id="CHEBI:61977"/>
        <dbReference type="ChEBI" id="CHEBI:456216"/>
        <dbReference type="EC" id="2.7.11.1"/>
    </reaction>
</comment>
<name>A0A3P8VF23_CYNSE</name>
<evidence type="ECO:0000259" key="11">
    <source>
        <dbReference type="Pfam" id="PF07714"/>
    </source>
</evidence>
<dbReference type="Gene3D" id="3.30.200.20">
    <property type="entry name" value="Phosphorylase Kinase, domain 1"/>
    <property type="match status" value="1"/>
</dbReference>
<accession>A0A3P8VF23</accession>
<dbReference type="PANTHER" id="PTHR47167:SF4">
    <property type="entry name" value="SERINE_THREONINE-PROTEIN KINASE TAO"/>
    <property type="match status" value="1"/>
</dbReference>
<evidence type="ECO:0000256" key="6">
    <source>
        <dbReference type="ARBA" id="ARBA00022777"/>
    </source>
</evidence>
<feature type="transmembrane region" description="Helical" evidence="10">
    <location>
        <begin position="82"/>
        <end position="102"/>
    </location>
</feature>
<keyword evidence="10" id="KW-1133">Transmembrane helix</keyword>
<protein>
    <recommendedName>
        <fullName evidence="2">non-specific serine/threonine protein kinase</fullName>
        <ecNumber evidence="2">2.7.11.1</ecNumber>
    </recommendedName>
</protein>
<evidence type="ECO:0000256" key="1">
    <source>
        <dbReference type="ARBA" id="ARBA00008874"/>
    </source>
</evidence>
<evidence type="ECO:0000256" key="4">
    <source>
        <dbReference type="ARBA" id="ARBA00022679"/>
    </source>
</evidence>
<evidence type="ECO:0000256" key="5">
    <source>
        <dbReference type="ARBA" id="ARBA00022741"/>
    </source>
</evidence>
<dbReference type="InterPro" id="IPR051234">
    <property type="entry name" value="TAO_STE20_kinase"/>
</dbReference>
<reference evidence="12" key="2">
    <citation type="submission" date="2025-08" db="UniProtKB">
        <authorList>
            <consortium name="Ensembl"/>
        </authorList>
    </citation>
    <scope>IDENTIFICATION</scope>
</reference>
<dbReference type="GeneTree" id="ENSGT00940000155735"/>
<evidence type="ECO:0000256" key="9">
    <source>
        <dbReference type="ARBA" id="ARBA00048679"/>
    </source>
</evidence>
<dbReference type="SUPFAM" id="SSF56112">
    <property type="entry name" value="Protein kinase-like (PK-like)"/>
    <property type="match status" value="1"/>
</dbReference>
<evidence type="ECO:0000313" key="13">
    <source>
        <dbReference type="Proteomes" id="UP000265120"/>
    </source>
</evidence>
<keyword evidence="13" id="KW-1185">Reference proteome</keyword>
<comment type="similarity">
    <text evidence="1">Belongs to the protein kinase superfamily. STE Ser/Thr protein kinase family. STE20 subfamily.</text>
</comment>
<reference evidence="12 13" key="1">
    <citation type="journal article" date="2014" name="Nat. Genet.">
        <title>Whole-genome sequence of a flatfish provides insights into ZW sex chromosome evolution and adaptation to a benthic lifestyle.</title>
        <authorList>
            <person name="Chen S."/>
            <person name="Zhang G."/>
            <person name="Shao C."/>
            <person name="Huang Q."/>
            <person name="Liu G."/>
            <person name="Zhang P."/>
            <person name="Song W."/>
            <person name="An N."/>
            <person name="Chalopin D."/>
            <person name="Volff J.N."/>
            <person name="Hong Y."/>
            <person name="Li Q."/>
            <person name="Sha Z."/>
            <person name="Zhou H."/>
            <person name="Xie M."/>
            <person name="Yu Q."/>
            <person name="Liu Y."/>
            <person name="Xiang H."/>
            <person name="Wang N."/>
            <person name="Wu K."/>
            <person name="Yang C."/>
            <person name="Zhou Q."/>
            <person name="Liao X."/>
            <person name="Yang L."/>
            <person name="Hu Q."/>
            <person name="Zhang J."/>
            <person name="Meng L."/>
            <person name="Jin L."/>
            <person name="Tian Y."/>
            <person name="Lian J."/>
            <person name="Yang J."/>
            <person name="Miao G."/>
            <person name="Liu S."/>
            <person name="Liang Z."/>
            <person name="Yan F."/>
            <person name="Li Y."/>
            <person name="Sun B."/>
            <person name="Zhang H."/>
            <person name="Zhang J."/>
            <person name="Zhu Y."/>
            <person name="Du M."/>
            <person name="Zhao Y."/>
            <person name="Schartl M."/>
            <person name="Tang Q."/>
            <person name="Wang J."/>
        </authorList>
    </citation>
    <scope>NUCLEOTIDE SEQUENCE</scope>
</reference>
<organism evidence="12 13">
    <name type="scientific">Cynoglossus semilaevis</name>
    <name type="common">Tongue sole</name>
    <dbReference type="NCBI Taxonomy" id="244447"/>
    <lineage>
        <taxon>Eukaryota</taxon>
        <taxon>Metazoa</taxon>
        <taxon>Chordata</taxon>
        <taxon>Craniata</taxon>
        <taxon>Vertebrata</taxon>
        <taxon>Euteleostomi</taxon>
        <taxon>Actinopterygii</taxon>
        <taxon>Neopterygii</taxon>
        <taxon>Teleostei</taxon>
        <taxon>Neoteleostei</taxon>
        <taxon>Acanthomorphata</taxon>
        <taxon>Carangaria</taxon>
        <taxon>Pleuronectiformes</taxon>
        <taxon>Pleuronectoidei</taxon>
        <taxon>Cynoglossidae</taxon>
        <taxon>Cynoglossinae</taxon>
        <taxon>Cynoglossus</taxon>
    </lineage>
</organism>
<keyword evidence="6" id="KW-0418">Kinase</keyword>
<dbReference type="GO" id="GO:0005524">
    <property type="term" value="F:ATP binding"/>
    <property type="evidence" value="ECO:0007669"/>
    <property type="project" value="UniProtKB-KW"/>
</dbReference>
<comment type="catalytic activity">
    <reaction evidence="9">
        <text>L-seryl-[protein] + ATP = O-phospho-L-seryl-[protein] + ADP + H(+)</text>
        <dbReference type="Rhea" id="RHEA:17989"/>
        <dbReference type="Rhea" id="RHEA-COMP:9863"/>
        <dbReference type="Rhea" id="RHEA-COMP:11604"/>
        <dbReference type="ChEBI" id="CHEBI:15378"/>
        <dbReference type="ChEBI" id="CHEBI:29999"/>
        <dbReference type="ChEBI" id="CHEBI:30616"/>
        <dbReference type="ChEBI" id="CHEBI:83421"/>
        <dbReference type="ChEBI" id="CHEBI:456216"/>
        <dbReference type="EC" id="2.7.11.1"/>
    </reaction>
</comment>
<dbReference type="EC" id="2.7.11.1" evidence="2"/>
<dbReference type="InParanoid" id="A0A3P8VF23"/>
<dbReference type="Proteomes" id="UP000265120">
    <property type="component" value="Chromosome W"/>
</dbReference>
<proteinExistence type="inferred from homology"/>
<reference evidence="12" key="3">
    <citation type="submission" date="2025-09" db="UniProtKB">
        <authorList>
            <consortium name="Ensembl"/>
        </authorList>
    </citation>
    <scope>IDENTIFICATION</scope>
</reference>
<dbReference type="GO" id="GO:0005737">
    <property type="term" value="C:cytoplasm"/>
    <property type="evidence" value="ECO:0007669"/>
    <property type="project" value="TreeGrafter"/>
</dbReference>
<keyword evidence="5" id="KW-0547">Nucleotide-binding</keyword>
<dbReference type="InterPro" id="IPR001245">
    <property type="entry name" value="Ser-Thr/Tyr_kinase_cat_dom"/>
</dbReference>
<evidence type="ECO:0000313" key="12">
    <source>
        <dbReference type="Ensembl" id="ENSCSEP00000011831.1"/>
    </source>
</evidence>
<dbReference type="PANTHER" id="PTHR47167">
    <property type="entry name" value="SERINE/THREONINE-PROTEIN KINASE TAO1-LIKE PROTEIN"/>
    <property type="match status" value="1"/>
</dbReference>
<sequence length="103" mass="12027">PQFFKHLESSVLFNCFLNSLYSIFKARNSFSNEVVAIKKMSYNGDQTTEKWQDIIKEVKFLVQLRHPNTIEYKGCYLKDNTAWVSGVCVLTYFVTLICSWALK</sequence>
<evidence type="ECO:0000256" key="8">
    <source>
        <dbReference type="ARBA" id="ARBA00047899"/>
    </source>
</evidence>
<keyword evidence="10" id="KW-0812">Transmembrane</keyword>
<keyword evidence="10" id="KW-0472">Membrane</keyword>
<dbReference type="AlphaFoldDB" id="A0A3P8VF23"/>
<dbReference type="Ensembl" id="ENSCSET00000011972.1">
    <property type="protein sequence ID" value="ENSCSEP00000011831.1"/>
    <property type="gene ID" value="ENSCSEG00000007628.1"/>
</dbReference>
<evidence type="ECO:0000256" key="3">
    <source>
        <dbReference type="ARBA" id="ARBA00022527"/>
    </source>
</evidence>
<keyword evidence="7" id="KW-0067">ATP-binding</keyword>
<keyword evidence="3" id="KW-0723">Serine/threonine-protein kinase</keyword>
<evidence type="ECO:0000256" key="10">
    <source>
        <dbReference type="SAM" id="Phobius"/>
    </source>
</evidence>
<dbReference type="GO" id="GO:0004674">
    <property type="term" value="F:protein serine/threonine kinase activity"/>
    <property type="evidence" value="ECO:0007669"/>
    <property type="project" value="UniProtKB-KW"/>
</dbReference>